<evidence type="ECO:0000256" key="5">
    <source>
        <dbReference type="PIRNR" id="PIRNR038471"/>
    </source>
</evidence>
<comment type="caution">
    <text evidence="8">The sequence shown here is derived from an EMBL/GenBank/DDBJ whole genome shotgun (WGS) entry which is preliminary data.</text>
</comment>
<dbReference type="InterPro" id="IPR042177">
    <property type="entry name" value="Cell/Rod_1"/>
</dbReference>
<evidence type="ECO:0000256" key="2">
    <source>
        <dbReference type="ARBA" id="ARBA00013855"/>
    </source>
</evidence>
<reference evidence="8 9" key="1">
    <citation type="journal article" date="2018" name="Environ. Microbiol.">
        <title>Isolation and genomic characterization of Novimethylophilus kurashikiensis gen. nov. sp. nov., a new lanthanide-dependent methylotrophic species of Methylophilaceae.</title>
        <authorList>
            <person name="Lv H."/>
            <person name="Sahin N."/>
            <person name="Tani A."/>
        </authorList>
    </citation>
    <scope>NUCLEOTIDE SEQUENCE [LARGE SCALE GENOMIC DNA]</scope>
    <source>
        <strain evidence="8 9">La2-4</strain>
    </source>
</reference>
<dbReference type="EMBL" id="BDOQ01000003">
    <property type="protein sequence ID" value="GBG13729.1"/>
    <property type="molecule type" value="Genomic_DNA"/>
</dbReference>
<organism evidence="8 9">
    <name type="scientific">Novimethylophilus kurashikiensis</name>
    <dbReference type="NCBI Taxonomy" id="1825523"/>
    <lineage>
        <taxon>Bacteria</taxon>
        <taxon>Pseudomonadati</taxon>
        <taxon>Pseudomonadota</taxon>
        <taxon>Betaproteobacteria</taxon>
        <taxon>Nitrosomonadales</taxon>
        <taxon>Methylophilaceae</taxon>
        <taxon>Novimethylophilus</taxon>
    </lineage>
</organism>
<dbReference type="Proteomes" id="UP000245081">
    <property type="component" value="Unassembled WGS sequence"/>
</dbReference>
<feature type="region of interest" description="Disordered" evidence="6">
    <location>
        <begin position="282"/>
        <end position="301"/>
    </location>
</feature>
<dbReference type="Pfam" id="PF04085">
    <property type="entry name" value="MreC"/>
    <property type="match status" value="1"/>
</dbReference>
<dbReference type="OrthoDB" id="9808025at2"/>
<dbReference type="RefSeq" id="WP_109014899.1">
    <property type="nucleotide sequence ID" value="NZ_BDOQ01000003.1"/>
</dbReference>
<dbReference type="AlphaFoldDB" id="A0A2R5F7C6"/>
<feature type="domain" description="Rod shape-determining protein MreC beta-barrel core" evidence="7">
    <location>
        <begin position="127"/>
        <end position="273"/>
    </location>
</feature>
<keyword evidence="3 5" id="KW-0133">Cell shape</keyword>
<dbReference type="GO" id="GO:0005886">
    <property type="term" value="C:plasma membrane"/>
    <property type="evidence" value="ECO:0007669"/>
    <property type="project" value="TreeGrafter"/>
</dbReference>
<evidence type="ECO:0000313" key="9">
    <source>
        <dbReference type="Proteomes" id="UP000245081"/>
    </source>
</evidence>
<evidence type="ECO:0000259" key="7">
    <source>
        <dbReference type="Pfam" id="PF04085"/>
    </source>
</evidence>
<dbReference type="PANTHER" id="PTHR34138">
    <property type="entry name" value="CELL SHAPE-DETERMINING PROTEIN MREC"/>
    <property type="match status" value="1"/>
</dbReference>
<dbReference type="InterPro" id="IPR055342">
    <property type="entry name" value="MreC_beta-barrel_core"/>
</dbReference>
<comment type="similarity">
    <text evidence="1 5">Belongs to the MreC family.</text>
</comment>
<protein>
    <recommendedName>
        <fullName evidence="2 5">Cell shape-determining protein MreC</fullName>
    </recommendedName>
    <alternativeName>
        <fullName evidence="4 5">Cell shape protein MreC</fullName>
    </alternativeName>
</protein>
<dbReference type="GO" id="GO:0008360">
    <property type="term" value="P:regulation of cell shape"/>
    <property type="evidence" value="ECO:0007669"/>
    <property type="project" value="UniProtKB-KW"/>
</dbReference>
<dbReference type="PANTHER" id="PTHR34138:SF1">
    <property type="entry name" value="CELL SHAPE-DETERMINING PROTEIN MREC"/>
    <property type="match status" value="1"/>
</dbReference>
<evidence type="ECO:0000313" key="8">
    <source>
        <dbReference type="EMBL" id="GBG13729.1"/>
    </source>
</evidence>
<gene>
    <name evidence="8" type="primary">mreC</name>
    <name evidence="8" type="ORF">NMK_1280</name>
</gene>
<evidence type="ECO:0000256" key="4">
    <source>
        <dbReference type="ARBA" id="ARBA00032089"/>
    </source>
</evidence>
<dbReference type="NCBIfam" id="TIGR00219">
    <property type="entry name" value="mreC"/>
    <property type="match status" value="1"/>
</dbReference>
<comment type="function">
    <text evidence="5">Involved in formation and maintenance of cell shape.</text>
</comment>
<dbReference type="InterPro" id="IPR007221">
    <property type="entry name" value="MreC"/>
</dbReference>
<keyword evidence="9" id="KW-1185">Reference proteome</keyword>
<name>A0A2R5F7C6_9PROT</name>
<sequence>MEHQQTNFFVRGPSPLARLTFFAAVSLVLMVVDARLHYLGEVRQGFATLLHPLEIIATSPVRLYRSIQDHFTTVESLNQETQVLRDKTARLAVDLQRLPSLQAENDHLRQLLEARQAMQQPARMAEILHVSRDPFAQRIIVNLGSQQGVLAGQAAVDGAGVIGQVTRAYPFSSEITLITDRELAVPVQVERNGLRAIAFGHGRDNMLDLPYLPVNVDIHEGDKLVTSGIDGTYPVGLAVAIVKKVERNVDSPFAHIICVPTAGTDRHRQVLILTTMPSAAIPLDEPHPLPKKKESRHHAPR</sequence>
<evidence type="ECO:0000256" key="6">
    <source>
        <dbReference type="SAM" id="MobiDB-lite"/>
    </source>
</evidence>
<evidence type="ECO:0000256" key="3">
    <source>
        <dbReference type="ARBA" id="ARBA00022960"/>
    </source>
</evidence>
<dbReference type="InterPro" id="IPR042175">
    <property type="entry name" value="Cell/Rod_MreC_2"/>
</dbReference>
<proteinExistence type="inferred from homology"/>
<accession>A0A2R5F7C6</accession>
<dbReference type="Gene3D" id="2.40.10.340">
    <property type="entry name" value="Rod shape-determining protein MreC, domain 1"/>
    <property type="match status" value="1"/>
</dbReference>
<dbReference type="PIRSF" id="PIRSF038471">
    <property type="entry name" value="MreC"/>
    <property type="match status" value="1"/>
</dbReference>
<dbReference type="Gene3D" id="2.40.10.350">
    <property type="entry name" value="Rod shape-determining protein MreC, domain 2"/>
    <property type="match status" value="1"/>
</dbReference>
<evidence type="ECO:0000256" key="1">
    <source>
        <dbReference type="ARBA" id="ARBA00009369"/>
    </source>
</evidence>